<feature type="transmembrane region" description="Helical" evidence="1">
    <location>
        <begin position="252"/>
        <end position="271"/>
    </location>
</feature>
<dbReference type="EMBL" id="BMHO01000001">
    <property type="protein sequence ID" value="GGD31461.1"/>
    <property type="molecule type" value="Genomic_DNA"/>
</dbReference>
<dbReference type="Pfam" id="PF01757">
    <property type="entry name" value="Acyl_transf_3"/>
    <property type="match status" value="1"/>
</dbReference>
<keyword evidence="1" id="KW-0472">Membrane</keyword>
<protein>
    <submittedName>
        <fullName evidence="4">Acyltransferase</fullName>
    </submittedName>
</protein>
<dbReference type="GO" id="GO:0016747">
    <property type="term" value="F:acyltransferase activity, transferring groups other than amino-acyl groups"/>
    <property type="evidence" value="ECO:0007669"/>
    <property type="project" value="InterPro"/>
</dbReference>
<evidence type="ECO:0000256" key="1">
    <source>
        <dbReference type="SAM" id="Phobius"/>
    </source>
</evidence>
<feature type="domain" description="SGNH" evidence="3">
    <location>
        <begin position="450"/>
        <end position="668"/>
    </location>
</feature>
<evidence type="ECO:0000259" key="3">
    <source>
        <dbReference type="Pfam" id="PF19040"/>
    </source>
</evidence>
<comment type="caution">
    <text evidence="4">The sequence shown here is derived from an EMBL/GenBank/DDBJ whole genome shotgun (WGS) entry which is preliminary data.</text>
</comment>
<reference evidence="4" key="1">
    <citation type="journal article" date="2014" name="Int. J. Syst. Evol. Microbiol.">
        <title>Complete genome sequence of Corynebacterium casei LMG S-19264T (=DSM 44701T), isolated from a smear-ripened cheese.</title>
        <authorList>
            <consortium name="US DOE Joint Genome Institute (JGI-PGF)"/>
            <person name="Walter F."/>
            <person name="Albersmeier A."/>
            <person name="Kalinowski J."/>
            <person name="Ruckert C."/>
        </authorList>
    </citation>
    <scope>NUCLEOTIDE SEQUENCE</scope>
    <source>
        <strain evidence="4">CGMCC 1.15152</strain>
    </source>
</reference>
<dbReference type="PANTHER" id="PTHR23028:SF53">
    <property type="entry name" value="ACYL_TRANSF_3 DOMAIN-CONTAINING PROTEIN"/>
    <property type="match status" value="1"/>
</dbReference>
<reference evidence="4" key="2">
    <citation type="submission" date="2020-09" db="EMBL/GenBank/DDBJ databases">
        <authorList>
            <person name="Sun Q."/>
            <person name="Zhou Y."/>
        </authorList>
    </citation>
    <scope>NUCLEOTIDE SEQUENCE</scope>
    <source>
        <strain evidence="4">CGMCC 1.15152</strain>
    </source>
</reference>
<feature type="transmembrane region" description="Helical" evidence="1">
    <location>
        <begin position="161"/>
        <end position="183"/>
    </location>
</feature>
<gene>
    <name evidence="4" type="ORF">GCM10010915_09700</name>
</gene>
<keyword evidence="4" id="KW-0808">Transferase</keyword>
<proteinExistence type="predicted"/>
<sequence>MLAVGVVIADHLFRWPSGGFVGVDVFFVISGYLITGLLLREWDRSGTISFWGFYRRRIKRIMPAALLVVFATVIAAYFTFSTVRFARTVDDGVWATFFAANWNFAVAGTDYFAADNAVSPLQHYWSLAVEEQFYLVWPWLMLLIFWIVGRRLKGAPAVKRAARRSVFVAIAILTAASFAWALYESSANPTVAYFSTFSRAWEMGVGALLACTTSAFRRIPDVLRPLLAWFGIAGIIVSTLVITGASTFPAPAAALPVLSTALVIIAGSGTNQTRFLWPLTNPVSRYVGDISYSLYLWHFPAIIFAGQIFQPGAKRYYALALAITAAGAVASYHFVENPIRRSAWLEPNVIPRRRTQIVSIGGTTVAGGLVLTLVGFALSSASVNGSSQTDHLSGPLPETTHEQLQRSLAGASNTDTWPEFTPPETAVVEERPATADLYGCESDASRSVAKDCDAITPSDPTRTVIVVGHSTAAAYLPTIRAIYDRAGWEVVSLVLAACPFVEGLTTADAPGCEEHKQEVIKTINRIEPAVVIDSSMYRDFFQEPAGKAGYATLPEQRVGAHSAIIDLVADSVGTYVVLASPPKTKDIAVCRTPGSSPSDCAAPVPEFWIKASSLQSDQLENHTNRVFIDTLDWFCVDNVCPAFAGDTLMKRDAIHLSEAYAYSLSPLLYAKLNEIGIAPGLTSDDALE</sequence>
<dbReference type="Pfam" id="PF19040">
    <property type="entry name" value="SGNH"/>
    <property type="match status" value="1"/>
</dbReference>
<feature type="transmembrane region" description="Helical" evidence="1">
    <location>
        <begin position="203"/>
        <end position="219"/>
    </location>
</feature>
<dbReference type="Proteomes" id="UP000633205">
    <property type="component" value="Unassembled WGS sequence"/>
</dbReference>
<dbReference type="GO" id="GO:0009103">
    <property type="term" value="P:lipopolysaccharide biosynthetic process"/>
    <property type="evidence" value="ECO:0007669"/>
    <property type="project" value="TreeGrafter"/>
</dbReference>
<dbReference type="InterPro" id="IPR050879">
    <property type="entry name" value="Acyltransferase_3"/>
</dbReference>
<feature type="transmembrane region" description="Helical" evidence="1">
    <location>
        <begin position="20"/>
        <end position="40"/>
    </location>
</feature>
<dbReference type="PANTHER" id="PTHR23028">
    <property type="entry name" value="ACETYLTRANSFERASE"/>
    <property type="match status" value="1"/>
</dbReference>
<keyword evidence="5" id="KW-1185">Reference proteome</keyword>
<feature type="transmembrane region" description="Helical" evidence="1">
    <location>
        <begin position="226"/>
        <end position="246"/>
    </location>
</feature>
<dbReference type="InterPro" id="IPR002656">
    <property type="entry name" value="Acyl_transf_3_dom"/>
</dbReference>
<dbReference type="GO" id="GO:0016020">
    <property type="term" value="C:membrane"/>
    <property type="evidence" value="ECO:0007669"/>
    <property type="project" value="TreeGrafter"/>
</dbReference>
<keyword evidence="1" id="KW-1133">Transmembrane helix</keyword>
<dbReference type="InterPro" id="IPR043968">
    <property type="entry name" value="SGNH"/>
</dbReference>
<feature type="transmembrane region" description="Helical" evidence="1">
    <location>
        <begin position="61"/>
        <end position="80"/>
    </location>
</feature>
<name>A0A916Y5X8_9MICO</name>
<evidence type="ECO:0000259" key="2">
    <source>
        <dbReference type="Pfam" id="PF01757"/>
    </source>
</evidence>
<organism evidence="4 5">
    <name type="scientific">Microbacterium faecale</name>
    <dbReference type="NCBI Taxonomy" id="1804630"/>
    <lineage>
        <taxon>Bacteria</taxon>
        <taxon>Bacillati</taxon>
        <taxon>Actinomycetota</taxon>
        <taxon>Actinomycetes</taxon>
        <taxon>Micrococcales</taxon>
        <taxon>Microbacteriaceae</taxon>
        <taxon>Microbacterium</taxon>
    </lineage>
</organism>
<accession>A0A916Y5X8</accession>
<feature type="transmembrane region" description="Helical" evidence="1">
    <location>
        <begin position="316"/>
        <end position="335"/>
    </location>
</feature>
<dbReference type="AlphaFoldDB" id="A0A916Y5X8"/>
<keyword evidence="1" id="KW-0812">Transmembrane</keyword>
<feature type="transmembrane region" description="Helical" evidence="1">
    <location>
        <begin position="292"/>
        <end position="310"/>
    </location>
</feature>
<feature type="transmembrane region" description="Helical" evidence="1">
    <location>
        <begin position="132"/>
        <end position="149"/>
    </location>
</feature>
<evidence type="ECO:0000313" key="5">
    <source>
        <dbReference type="Proteomes" id="UP000633205"/>
    </source>
</evidence>
<keyword evidence="4" id="KW-0012">Acyltransferase</keyword>
<feature type="domain" description="Acyltransferase 3" evidence="2">
    <location>
        <begin position="17"/>
        <end position="330"/>
    </location>
</feature>
<evidence type="ECO:0000313" key="4">
    <source>
        <dbReference type="EMBL" id="GGD31461.1"/>
    </source>
</evidence>
<feature type="transmembrane region" description="Helical" evidence="1">
    <location>
        <begin position="356"/>
        <end position="378"/>
    </location>
</feature>